<evidence type="ECO:0000313" key="2">
    <source>
        <dbReference type="EMBL" id="EHB92466.1"/>
    </source>
</evidence>
<dbReference type="PATRIC" id="fig|742725.3.peg.1150"/>
<feature type="signal peptide" evidence="1">
    <location>
        <begin position="1"/>
        <end position="28"/>
    </location>
</feature>
<dbReference type="OrthoDB" id="8440781at2"/>
<dbReference type="STRING" id="742725.HMPREF9450_01089"/>
<evidence type="ECO:0000256" key="1">
    <source>
        <dbReference type="SAM" id="SignalP"/>
    </source>
</evidence>
<dbReference type="AlphaFoldDB" id="G5H829"/>
<dbReference type="HOGENOM" id="CLU_751506_0_0_10"/>
<protein>
    <recommendedName>
        <fullName evidence="4">IgA Peptidase M64</fullName>
    </recommendedName>
</protein>
<dbReference type="Proteomes" id="UP000006008">
    <property type="component" value="Unassembled WGS sequence"/>
</dbReference>
<comment type="caution">
    <text evidence="2">The sequence shown here is derived from an EMBL/GenBank/DDBJ whole genome shotgun (WGS) entry which is preliminary data.</text>
</comment>
<gene>
    <name evidence="2" type="ORF">HMPREF9450_01089</name>
</gene>
<sequence length="368" mass="40245">MRHLYRSFCLLKSVTPLLGLIILATSCGKDPAVDPDTDGTVRIAKECTSGLKPVNIVITGDGFLEEDYATGGAFDQAANRAIDALFSVEPFKTYSAYFRVQTVTAYSEERGATLKNASTKTNTIFGVTLDGGSSTGMSGKDDKVFDYAKKAQGITATELKQTVVIVISNYVQYAGTTYSYSDGRSIAYIALSSGTSQLTRFGNVVVHEAGGHGFGRLADEYYNSNSGNINNDPDALLEIIEWQDRGYDQNVSLTPLHSKCPWNFIFTLPQYQSDYHIVSTIEGGALFAEGVWRPEPISCMNDNRLYFNAPSRVAIVKRIVEIAGTSFSMQEFIDKDYDRFNTPAVLTSHAKAAAEEGFTPLAPPVRIR</sequence>
<proteinExistence type="predicted"/>
<organism evidence="2 3">
    <name type="scientific">Alistipes indistinctus YIT 12060</name>
    <dbReference type="NCBI Taxonomy" id="742725"/>
    <lineage>
        <taxon>Bacteria</taxon>
        <taxon>Pseudomonadati</taxon>
        <taxon>Bacteroidota</taxon>
        <taxon>Bacteroidia</taxon>
        <taxon>Bacteroidales</taxon>
        <taxon>Rikenellaceae</taxon>
        <taxon>Alistipes</taxon>
    </lineage>
</organism>
<dbReference type="PROSITE" id="PS51257">
    <property type="entry name" value="PROKAR_LIPOPROTEIN"/>
    <property type="match status" value="1"/>
</dbReference>
<dbReference type="GeneID" id="92815890"/>
<reference evidence="2 3" key="1">
    <citation type="submission" date="2011-08" db="EMBL/GenBank/DDBJ databases">
        <title>The Genome Sequence of Alistipes indistinctus YIT 12060.</title>
        <authorList>
            <consortium name="The Broad Institute Genome Sequencing Platform"/>
            <person name="Earl A."/>
            <person name="Ward D."/>
            <person name="Feldgarden M."/>
            <person name="Gevers D."/>
            <person name="Morotomi M."/>
            <person name="Young S.K."/>
            <person name="Zeng Q."/>
            <person name="Gargeya S."/>
            <person name="Fitzgerald M."/>
            <person name="Haas B."/>
            <person name="Abouelleil A."/>
            <person name="Alvarado L."/>
            <person name="Arachchi H.M."/>
            <person name="Berlin A."/>
            <person name="Brown A."/>
            <person name="Chapman S.B."/>
            <person name="Chen Z."/>
            <person name="Dunbar C."/>
            <person name="Freedman E."/>
            <person name="Gearin G."/>
            <person name="Gellesch M."/>
            <person name="Goldberg J."/>
            <person name="Griggs A."/>
            <person name="Gujja S."/>
            <person name="Heiman D."/>
            <person name="Howarth C."/>
            <person name="Larson L."/>
            <person name="Lui A."/>
            <person name="MacDonald P.J.P."/>
            <person name="Montmayeur A."/>
            <person name="Murphy C."/>
            <person name="Neiman D."/>
            <person name="Pearson M."/>
            <person name="Priest M."/>
            <person name="Roberts A."/>
            <person name="Saif S."/>
            <person name="Shea T."/>
            <person name="Shenoy N."/>
            <person name="Sisk P."/>
            <person name="Stolte C."/>
            <person name="Sykes S."/>
            <person name="Wortman J."/>
            <person name="Nusbaum C."/>
            <person name="Birren B."/>
        </authorList>
    </citation>
    <scope>NUCLEOTIDE SEQUENCE [LARGE SCALE GENOMIC DNA]</scope>
    <source>
        <strain evidence="2 3">YIT 12060</strain>
    </source>
</reference>
<evidence type="ECO:0000313" key="3">
    <source>
        <dbReference type="Proteomes" id="UP000006008"/>
    </source>
</evidence>
<dbReference type="GO" id="GO:0008237">
    <property type="term" value="F:metallopeptidase activity"/>
    <property type="evidence" value="ECO:0007669"/>
    <property type="project" value="InterPro"/>
</dbReference>
<dbReference type="Pfam" id="PF09471">
    <property type="entry name" value="Peptidase_M64"/>
    <property type="match status" value="1"/>
</dbReference>
<dbReference type="EMBL" id="ADLD01000010">
    <property type="protein sequence ID" value="EHB92466.1"/>
    <property type="molecule type" value="Genomic_DNA"/>
</dbReference>
<keyword evidence="3" id="KW-1185">Reference proteome</keyword>
<dbReference type="RefSeq" id="WP_009133895.1">
    <property type="nucleotide sequence ID" value="NZ_CP102250.1"/>
</dbReference>
<keyword evidence="1" id="KW-0732">Signal</keyword>
<dbReference type="InterPro" id="IPR019026">
    <property type="entry name" value="Peptidase_M64_IgA"/>
</dbReference>
<evidence type="ECO:0008006" key="4">
    <source>
        <dbReference type="Google" id="ProtNLM"/>
    </source>
</evidence>
<dbReference type="InterPro" id="IPR024079">
    <property type="entry name" value="MetalloPept_cat_dom_sf"/>
</dbReference>
<feature type="chain" id="PRO_5003477916" description="IgA Peptidase M64" evidence="1">
    <location>
        <begin position="29"/>
        <end position="368"/>
    </location>
</feature>
<accession>G5H829</accession>
<dbReference type="Gene3D" id="3.40.390.10">
    <property type="entry name" value="Collagenase (Catalytic Domain)"/>
    <property type="match status" value="1"/>
</dbReference>
<dbReference type="eggNOG" id="COG4886">
    <property type="taxonomic scope" value="Bacteria"/>
</dbReference>
<name>G5H829_9BACT</name>